<dbReference type="EMBL" id="JBHRVA010000003">
    <property type="protein sequence ID" value="MFC3303834.1"/>
    <property type="molecule type" value="Genomic_DNA"/>
</dbReference>
<reference evidence="3" key="1">
    <citation type="journal article" date="2019" name="Int. J. Syst. Evol. Microbiol.">
        <title>The Global Catalogue of Microorganisms (GCM) 10K type strain sequencing project: providing services to taxonomists for standard genome sequencing and annotation.</title>
        <authorList>
            <consortium name="The Broad Institute Genomics Platform"/>
            <consortium name="The Broad Institute Genome Sequencing Center for Infectious Disease"/>
            <person name="Wu L."/>
            <person name="Ma J."/>
        </authorList>
    </citation>
    <scope>NUCLEOTIDE SEQUENCE [LARGE SCALE GENOMIC DNA]</scope>
    <source>
        <strain evidence="3">KCTC 22245</strain>
    </source>
</reference>
<keyword evidence="1" id="KW-0472">Membrane</keyword>
<proteinExistence type="predicted"/>
<gene>
    <name evidence="2" type="ORF">ACFONP_13965</name>
</gene>
<feature type="transmembrane region" description="Helical" evidence="1">
    <location>
        <begin position="69"/>
        <end position="92"/>
    </location>
</feature>
<protein>
    <submittedName>
        <fullName evidence="2">DUF1499 domain-containing protein</fullName>
    </submittedName>
</protein>
<dbReference type="PROSITE" id="PS51318">
    <property type="entry name" value="TAT"/>
    <property type="match status" value="1"/>
</dbReference>
<keyword evidence="1" id="KW-1133">Transmembrane helix</keyword>
<dbReference type="RefSeq" id="WP_189576749.1">
    <property type="nucleotide sequence ID" value="NZ_BMXU01000002.1"/>
</dbReference>
<evidence type="ECO:0000313" key="3">
    <source>
        <dbReference type="Proteomes" id="UP001595607"/>
    </source>
</evidence>
<dbReference type="InterPro" id="IPR010865">
    <property type="entry name" value="DUF1499"/>
</dbReference>
<dbReference type="InterPro" id="IPR006311">
    <property type="entry name" value="TAT_signal"/>
</dbReference>
<dbReference type="Pfam" id="PF07386">
    <property type="entry name" value="DUF1499"/>
    <property type="match status" value="1"/>
</dbReference>
<evidence type="ECO:0000256" key="1">
    <source>
        <dbReference type="SAM" id="Phobius"/>
    </source>
</evidence>
<keyword evidence="1" id="KW-0812">Transmembrane</keyword>
<sequence>MKAWPRFVVLVTLVIALSVLVVIYGYNWGLWGLGAVFGMFRNPIVLGALGIGALGSVAAAGVLLARRSFLAGVAAFAVALTAGGLGYLPIWMKAQAESVPPIHDITTDWVNPPEFVAILPLRADAPNPPEYDGTQTEQQLEAYPDIKPLVMQKPLPEAWEIAMDAVKKEGLRIVAAEPAEGRIEAYATVPLFGFKDDVVIRLRNAHNVATVVDIRSKSRVGRSDLGFNARRIRSLLAEMEKQGGRITMEEDTVPEDDAN</sequence>
<feature type="transmembrane region" description="Helical" evidence="1">
    <location>
        <begin position="44"/>
        <end position="64"/>
    </location>
</feature>
<comment type="caution">
    <text evidence="2">The sequence shown here is derived from an EMBL/GenBank/DDBJ whole genome shotgun (WGS) entry which is preliminary data.</text>
</comment>
<keyword evidence="3" id="KW-1185">Reference proteome</keyword>
<evidence type="ECO:0000313" key="2">
    <source>
        <dbReference type="EMBL" id="MFC3303834.1"/>
    </source>
</evidence>
<dbReference type="Proteomes" id="UP001595607">
    <property type="component" value="Unassembled WGS sequence"/>
</dbReference>
<organism evidence="2 3">
    <name type="scientific">Parvularcula lutaonensis</name>
    <dbReference type="NCBI Taxonomy" id="491923"/>
    <lineage>
        <taxon>Bacteria</taxon>
        <taxon>Pseudomonadati</taxon>
        <taxon>Pseudomonadota</taxon>
        <taxon>Alphaproteobacteria</taxon>
        <taxon>Parvularculales</taxon>
        <taxon>Parvularculaceae</taxon>
        <taxon>Parvularcula</taxon>
    </lineage>
</organism>
<accession>A0ABV7MED8</accession>
<name>A0ABV7MED8_9PROT</name>
<feature type="transmembrane region" description="Helical" evidence="1">
    <location>
        <begin position="7"/>
        <end position="24"/>
    </location>
</feature>